<dbReference type="InterPro" id="IPR003593">
    <property type="entry name" value="AAA+_ATPase"/>
</dbReference>
<name>D2W3L1_NAEGR</name>
<dbReference type="GO" id="GO:0090374">
    <property type="term" value="P:oligopeptide export from mitochondrion"/>
    <property type="evidence" value="ECO:0007669"/>
    <property type="project" value="TreeGrafter"/>
</dbReference>
<sequence>MTKKEDTKGGASNAATSLDKEQVNSTSTTHLVVDEQNTKSPQETATRPSRNPFKRFKKKKADEKSNVDEIKDEQEPNITGKDNMIIFKIFGWNWLLVVIGAIGSLGNGVIPLCFQFVMGDLVDVFQPKNGVVPTVDSMKASVSDIAIKFAIIAAGSAVASLLSQFFLNLASERIGVALRKAYFNALTTQEMGFFDIKKTGALTVALSEDVSKIQEVYSNKLALLLQNTAQFIIGIVLAFVSSWQMSLGMISTSPLLVFGVGVLSKVVEYLTKKTNGATEHSASIATEVVSSFRTVKSMGCEQKEQDRFAKDLKNISTYGLFKAILQGTTFASVSFILWGTIALAFWYGGGLVAENTITVGQMMKVFGMMLFGVIGLSQAGTQIPEFSKAQMSQRTILKVLKRSPAIPFAGGKAPEEKLKGSIQVKNVKFIYPSRPNAVVLSDFSIDIKPGTSVALVGPSGSGKSTIVGLLERFYDPQEGEIIIDGYNIKEIDPQWLHRNIGIVTQEPVLFATSIRENIAYAVGAENVSQEQIEHAAKAANCHTFIMELPDGYETKLGEKGVSLSGGQKQRVAIARAILQDPQVLLLDEATSALDTESEGLVQAALDNLMKGRTSICIAHRLSTIQNCDTIYVLVKGELKESGTHHELIKKEDGVYRKLAEKQMMFGKSEIDLIRNESAVVISPQNEVKTESSFEDISIL</sequence>
<feature type="transmembrane region" description="Helical" evidence="10">
    <location>
        <begin position="145"/>
        <end position="170"/>
    </location>
</feature>
<evidence type="ECO:0000313" key="14">
    <source>
        <dbReference type="Proteomes" id="UP000006671"/>
    </source>
</evidence>
<evidence type="ECO:0000256" key="6">
    <source>
        <dbReference type="ARBA" id="ARBA00022840"/>
    </source>
</evidence>
<dbReference type="PROSITE" id="PS50929">
    <property type="entry name" value="ABC_TM1F"/>
    <property type="match status" value="1"/>
</dbReference>
<feature type="transmembrane region" description="Helical" evidence="10">
    <location>
        <begin position="366"/>
        <end position="384"/>
    </location>
</feature>
<dbReference type="InterPro" id="IPR027417">
    <property type="entry name" value="P-loop_NTPase"/>
</dbReference>
<accession>D2W3L1</accession>
<dbReference type="InterPro" id="IPR039421">
    <property type="entry name" value="Type_1_exporter"/>
</dbReference>
<dbReference type="Proteomes" id="UP000006671">
    <property type="component" value="Unassembled WGS sequence"/>
</dbReference>
<evidence type="ECO:0000256" key="2">
    <source>
        <dbReference type="ARBA" id="ARBA00007577"/>
    </source>
</evidence>
<protein>
    <submittedName>
        <fullName evidence="13">Predicted protein</fullName>
    </submittedName>
</protein>
<dbReference type="FunFam" id="3.40.50.300:FF:000205">
    <property type="entry name" value="ABC transporter B family member 4"/>
    <property type="match status" value="1"/>
</dbReference>
<dbReference type="InParanoid" id="D2W3L1"/>
<evidence type="ECO:0000256" key="9">
    <source>
        <dbReference type="SAM" id="MobiDB-lite"/>
    </source>
</evidence>
<dbReference type="SMART" id="SM00382">
    <property type="entry name" value="AAA"/>
    <property type="match status" value="1"/>
</dbReference>
<feature type="compositionally biased region" description="Basic and acidic residues" evidence="9">
    <location>
        <begin position="60"/>
        <end position="69"/>
    </location>
</feature>
<dbReference type="InterPro" id="IPR011527">
    <property type="entry name" value="ABC1_TM_dom"/>
</dbReference>
<dbReference type="GO" id="GO:0005524">
    <property type="term" value="F:ATP binding"/>
    <property type="evidence" value="ECO:0007669"/>
    <property type="project" value="UniProtKB-KW"/>
</dbReference>
<dbReference type="InterPro" id="IPR003439">
    <property type="entry name" value="ABC_transporter-like_ATP-bd"/>
</dbReference>
<keyword evidence="8 10" id="KW-0472">Membrane</keyword>
<keyword evidence="3" id="KW-0813">Transport</keyword>
<feature type="domain" description="ABC transmembrane type-1" evidence="12">
    <location>
        <begin position="98"/>
        <end position="388"/>
    </location>
</feature>
<dbReference type="SUPFAM" id="SSF90123">
    <property type="entry name" value="ABC transporter transmembrane region"/>
    <property type="match status" value="1"/>
</dbReference>
<evidence type="ECO:0000256" key="1">
    <source>
        <dbReference type="ARBA" id="ARBA00004141"/>
    </source>
</evidence>
<evidence type="ECO:0000256" key="4">
    <source>
        <dbReference type="ARBA" id="ARBA00022692"/>
    </source>
</evidence>
<evidence type="ECO:0000313" key="13">
    <source>
        <dbReference type="EMBL" id="EFC36352.1"/>
    </source>
</evidence>
<dbReference type="Pfam" id="PF00664">
    <property type="entry name" value="ABC_membrane"/>
    <property type="match status" value="1"/>
</dbReference>
<dbReference type="PANTHER" id="PTHR43394:SF27">
    <property type="entry name" value="ATP-DEPENDENT TRANSLOCASE ABCB1-LIKE"/>
    <property type="match status" value="1"/>
</dbReference>
<evidence type="ECO:0000259" key="11">
    <source>
        <dbReference type="PROSITE" id="PS50893"/>
    </source>
</evidence>
<dbReference type="OMA" id="IEYIFHA"/>
<dbReference type="eggNOG" id="KOG0055">
    <property type="taxonomic scope" value="Eukaryota"/>
</dbReference>
<feature type="region of interest" description="Disordered" evidence="9">
    <location>
        <begin position="1"/>
        <end position="74"/>
    </location>
</feature>
<dbReference type="GO" id="GO:0016887">
    <property type="term" value="F:ATP hydrolysis activity"/>
    <property type="evidence" value="ECO:0007669"/>
    <property type="project" value="InterPro"/>
</dbReference>
<keyword evidence="7 10" id="KW-1133">Transmembrane helix</keyword>
<dbReference type="SUPFAM" id="SSF52540">
    <property type="entry name" value="P-loop containing nucleoside triphosphate hydrolases"/>
    <property type="match status" value="1"/>
</dbReference>
<dbReference type="Gene3D" id="1.20.1560.10">
    <property type="entry name" value="ABC transporter type 1, transmembrane domain"/>
    <property type="match status" value="1"/>
</dbReference>
<dbReference type="KEGG" id="ngr:NAEGRDRAFT_82242"/>
<reference evidence="13 14" key="1">
    <citation type="journal article" date="2010" name="Cell">
        <title>The genome of Naegleria gruberi illuminates early eukaryotic versatility.</title>
        <authorList>
            <person name="Fritz-Laylin L.K."/>
            <person name="Prochnik S.E."/>
            <person name="Ginger M.L."/>
            <person name="Dacks J.B."/>
            <person name="Carpenter M.L."/>
            <person name="Field M.C."/>
            <person name="Kuo A."/>
            <person name="Paredez A."/>
            <person name="Chapman J."/>
            <person name="Pham J."/>
            <person name="Shu S."/>
            <person name="Neupane R."/>
            <person name="Cipriano M."/>
            <person name="Mancuso J."/>
            <person name="Tu H."/>
            <person name="Salamov A."/>
            <person name="Lindquist E."/>
            <person name="Shapiro H."/>
            <person name="Lucas S."/>
            <person name="Grigoriev I.V."/>
            <person name="Cande W.Z."/>
            <person name="Fulton C."/>
            <person name="Rokhsar D.S."/>
            <person name="Dawson S.C."/>
        </authorList>
    </citation>
    <scope>NUCLEOTIDE SEQUENCE [LARGE SCALE GENOMIC DNA]</scope>
    <source>
        <strain evidence="13 14">NEG-M</strain>
    </source>
</reference>
<comment type="similarity">
    <text evidence="2">Belongs to the ABC transporter superfamily. ABCB family. Multidrug resistance exporter (TC 3.A.1.201) subfamily.</text>
</comment>
<dbReference type="PANTHER" id="PTHR43394">
    <property type="entry name" value="ATP-DEPENDENT PERMEASE MDL1, MITOCHONDRIAL"/>
    <property type="match status" value="1"/>
</dbReference>
<dbReference type="STRING" id="5762.D2W3L1"/>
<dbReference type="CDD" id="cd03249">
    <property type="entry name" value="ABC_MTABC3_MDL1_MDL2"/>
    <property type="match status" value="1"/>
</dbReference>
<keyword evidence="5" id="KW-0547">Nucleotide-binding</keyword>
<dbReference type="GeneID" id="8862261"/>
<dbReference type="Gene3D" id="3.40.50.300">
    <property type="entry name" value="P-loop containing nucleotide triphosphate hydrolases"/>
    <property type="match status" value="1"/>
</dbReference>
<dbReference type="PROSITE" id="PS00211">
    <property type="entry name" value="ABC_TRANSPORTER_1"/>
    <property type="match status" value="1"/>
</dbReference>
<organism evidence="14">
    <name type="scientific">Naegleria gruberi</name>
    <name type="common">Amoeba</name>
    <dbReference type="NCBI Taxonomy" id="5762"/>
    <lineage>
        <taxon>Eukaryota</taxon>
        <taxon>Discoba</taxon>
        <taxon>Heterolobosea</taxon>
        <taxon>Tetramitia</taxon>
        <taxon>Eutetramitia</taxon>
        <taxon>Vahlkampfiidae</taxon>
        <taxon>Naegleria</taxon>
    </lineage>
</organism>
<feature type="transmembrane region" description="Helical" evidence="10">
    <location>
        <begin position="323"/>
        <end position="346"/>
    </location>
</feature>
<evidence type="ECO:0000256" key="7">
    <source>
        <dbReference type="ARBA" id="ARBA00022989"/>
    </source>
</evidence>
<dbReference type="PROSITE" id="PS50893">
    <property type="entry name" value="ABC_TRANSPORTER_2"/>
    <property type="match status" value="1"/>
</dbReference>
<dbReference type="Pfam" id="PF00005">
    <property type="entry name" value="ABC_tran"/>
    <property type="match status" value="1"/>
</dbReference>
<dbReference type="GO" id="GO:0005743">
    <property type="term" value="C:mitochondrial inner membrane"/>
    <property type="evidence" value="ECO:0007669"/>
    <property type="project" value="TreeGrafter"/>
</dbReference>
<dbReference type="CDD" id="cd18577">
    <property type="entry name" value="ABC_6TM_Pgp_ABCB1_D1_like"/>
    <property type="match status" value="1"/>
</dbReference>
<evidence type="ECO:0000256" key="8">
    <source>
        <dbReference type="ARBA" id="ARBA00023136"/>
    </source>
</evidence>
<feature type="transmembrane region" description="Helical" evidence="10">
    <location>
        <begin position="221"/>
        <end position="240"/>
    </location>
</feature>
<evidence type="ECO:0000256" key="3">
    <source>
        <dbReference type="ARBA" id="ARBA00022448"/>
    </source>
</evidence>
<feature type="transmembrane region" description="Helical" evidence="10">
    <location>
        <begin position="94"/>
        <end position="118"/>
    </location>
</feature>
<feature type="compositionally biased region" description="Polar residues" evidence="9">
    <location>
        <begin position="38"/>
        <end position="49"/>
    </location>
</feature>
<gene>
    <name evidence="13" type="ORF">NAEGRDRAFT_82242</name>
</gene>
<comment type="subcellular location">
    <subcellularLocation>
        <location evidence="1">Membrane</location>
        <topology evidence="1">Multi-pass membrane protein</topology>
    </subcellularLocation>
</comment>
<keyword evidence="6" id="KW-0067">ATP-binding</keyword>
<dbReference type="AlphaFoldDB" id="D2W3L1"/>
<dbReference type="OrthoDB" id="6500128at2759"/>
<evidence type="ECO:0000256" key="5">
    <source>
        <dbReference type="ARBA" id="ARBA00022741"/>
    </source>
</evidence>
<feature type="domain" description="ABC transporter" evidence="11">
    <location>
        <begin position="422"/>
        <end position="660"/>
    </location>
</feature>
<dbReference type="InterPro" id="IPR036640">
    <property type="entry name" value="ABC1_TM_sf"/>
</dbReference>
<dbReference type="GO" id="GO:0015421">
    <property type="term" value="F:ABC-type oligopeptide transporter activity"/>
    <property type="evidence" value="ECO:0007669"/>
    <property type="project" value="TreeGrafter"/>
</dbReference>
<dbReference type="EMBL" id="GG738932">
    <property type="protein sequence ID" value="EFC36352.1"/>
    <property type="molecule type" value="Genomic_DNA"/>
</dbReference>
<keyword evidence="4 10" id="KW-0812">Transmembrane</keyword>
<dbReference type="VEuPathDB" id="AmoebaDB:NAEGRDRAFT_82242"/>
<dbReference type="RefSeq" id="XP_002669096.1">
    <property type="nucleotide sequence ID" value="XM_002669050.1"/>
</dbReference>
<proteinExistence type="inferred from homology"/>
<dbReference type="InterPro" id="IPR017871">
    <property type="entry name" value="ABC_transporter-like_CS"/>
</dbReference>
<evidence type="ECO:0000259" key="12">
    <source>
        <dbReference type="PROSITE" id="PS50929"/>
    </source>
</evidence>
<evidence type="ECO:0000256" key="10">
    <source>
        <dbReference type="SAM" id="Phobius"/>
    </source>
</evidence>
<keyword evidence="14" id="KW-1185">Reference proteome</keyword>